<keyword evidence="5" id="KW-1185">Reference proteome</keyword>
<dbReference type="SUPFAM" id="SSF55781">
    <property type="entry name" value="GAF domain-like"/>
    <property type="match status" value="1"/>
</dbReference>
<dbReference type="SUPFAM" id="SSF141868">
    <property type="entry name" value="EAL domain-like"/>
    <property type="match status" value="1"/>
</dbReference>
<proteinExistence type="predicted"/>
<evidence type="ECO:0000259" key="2">
    <source>
        <dbReference type="PROSITE" id="PS50883"/>
    </source>
</evidence>
<dbReference type="SMART" id="SM00267">
    <property type="entry name" value="GGDEF"/>
    <property type="match status" value="1"/>
</dbReference>
<accession>A0ABT0GRK2</accession>
<dbReference type="SUPFAM" id="SSF55785">
    <property type="entry name" value="PYP-like sensor domain (PAS domain)"/>
    <property type="match status" value="1"/>
</dbReference>
<dbReference type="PANTHER" id="PTHR44757:SF2">
    <property type="entry name" value="BIOFILM ARCHITECTURE MAINTENANCE PROTEIN MBAA"/>
    <property type="match status" value="1"/>
</dbReference>
<dbReference type="RefSeq" id="WP_248153030.1">
    <property type="nucleotide sequence ID" value="NZ_JALNMJ010000004.1"/>
</dbReference>
<dbReference type="Gene3D" id="3.30.450.20">
    <property type="entry name" value="PAS domain"/>
    <property type="match status" value="1"/>
</dbReference>
<evidence type="ECO:0000259" key="3">
    <source>
        <dbReference type="PROSITE" id="PS50887"/>
    </source>
</evidence>
<dbReference type="InterPro" id="IPR001633">
    <property type="entry name" value="EAL_dom"/>
</dbReference>
<dbReference type="InterPro" id="IPR013656">
    <property type="entry name" value="PAS_4"/>
</dbReference>
<dbReference type="PROSITE" id="PS50887">
    <property type="entry name" value="GGDEF"/>
    <property type="match status" value="1"/>
</dbReference>
<feature type="domain" description="PAC" evidence="1">
    <location>
        <begin position="118"/>
        <end position="170"/>
    </location>
</feature>
<dbReference type="CDD" id="cd01948">
    <property type="entry name" value="EAL"/>
    <property type="match status" value="1"/>
</dbReference>
<dbReference type="Pfam" id="PF08448">
    <property type="entry name" value="PAS_4"/>
    <property type="match status" value="1"/>
</dbReference>
<dbReference type="PROSITE" id="PS50883">
    <property type="entry name" value="EAL"/>
    <property type="match status" value="1"/>
</dbReference>
<dbReference type="InterPro" id="IPR000014">
    <property type="entry name" value="PAS"/>
</dbReference>
<dbReference type="InterPro" id="IPR000160">
    <property type="entry name" value="GGDEF_dom"/>
</dbReference>
<comment type="caution">
    <text evidence="4">The sequence shown here is derived from an EMBL/GenBank/DDBJ whole genome shotgun (WGS) entry which is preliminary data.</text>
</comment>
<dbReference type="InterPro" id="IPR035965">
    <property type="entry name" value="PAS-like_dom_sf"/>
</dbReference>
<dbReference type="PROSITE" id="PS50113">
    <property type="entry name" value="PAC"/>
    <property type="match status" value="1"/>
</dbReference>
<name>A0ABT0GRK2_9HYPH</name>
<dbReference type="Gene3D" id="3.30.450.40">
    <property type="match status" value="1"/>
</dbReference>
<dbReference type="SMART" id="SM00052">
    <property type="entry name" value="EAL"/>
    <property type="match status" value="1"/>
</dbReference>
<evidence type="ECO:0000259" key="1">
    <source>
        <dbReference type="PROSITE" id="PS50113"/>
    </source>
</evidence>
<evidence type="ECO:0000313" key="5">
    <source>
        <dbReference type="Proteomes" id="UP001431221"/>
    </source>
</evidence>
<dbReference type="SUPFAM" id="SSF55073">
    <property type="entry name" value="Nucleotide cyclase"/>
    <property type="match status" value="1"/>
</dbReference>
<dbReference type="PANTHER" id="PTHR44757">
    <property type="entry name" value="DIGUANYLATE CYCLASE DGCP"/>
    <property type="match status" value="1"/>
</dbReference>
<feature type="domain" description="GGDEF" evidence="3">
    <location>
        <begin position="368"/>
        <end position="502"/>
    </location>
</feature>
<reference evidence="4" key="1">
    <citation type="submission" date="2022-04" db="EMBL/GenBank/DDBJ databases">
        <title>Roseibium sp. CAU 1639 isolated from mud.</title>
        <authorList>
            <person name="Kim W."/>
        </authorList>
    </citation>
    <scope>NUCLEOTIDE SEQUENCE</scope>
    <source>
        <strain evidence="4">CAU 1639</strain>
    </source>
</reference>
<dbReference type="Proteomes" id="UP001431221">
    <property type="component" value="Unassembled WGS sequence"/>
</dbReference>
<dbReference type="Pfam" id="PF00563">
    <property type="entry name" value="EAL"/>
    <property type="match status" value="1"/>
</dbReference>
<dbReference type="Gene3D" id="3.20.20.450">
    <property type="entry name" value="EAL domain"/>
    <property type="match status" value="1"/>
</dbReference>
<dbReference type="Gene3D" id="3.30.70.270">
    <property type="match status" value="1"/>
</dbReference>
<dbReference type="InterPro" id="IPR035919">
    <property type="entry name" value="EAL_sf"/>
</dbReference>
<dbReference type="InterPro" id="IPR029016">
    <property type="entry name" value="GAF-like_dom_sf"/>
</dbReference>
<protein>
    <submittedName>
        <fullName evidence="4">EAL domain-containing protein</fullName>
    </submittedName>
</protein>
<dbReference type="InterPro" id="IPR012226">
    <property type="entry name" value="Diguanyl_cyclase/Pdiesterase"/>
</dbReference>
<sequence length="773" mass="85899">MVLKKSREFGGANGHNEFAFLAAELDRLNLLEKLSDSVHLSLSGDWLHKLLNEVSDYFYVKDRKSRFVMANRQVALDVGLDDASQLIGKTDLELHPRETAEKFMAIEQEIMSSNIPRIDFEEPSILSNGKRKWFASSKFPVSNSEGVVVGLVGMSRDITERKRANQLQQGQNKVLQQIATGKPLPQVLETLVLMIEQQCDGIFGSVMLVDDSGMHLKSGVAPNLPVDYVALTDGIEVSPKMGSCGTAVYRRESVVVDDILVDPLWEDVREAVEPFGLRSCWSVPFFGRDKKVLGTFGLYSRTVRSPTDYELKLALEAARLAAVAVERDQDERKIRYLANHDVLTGLPNRQEFKSKLEEKVAESRTSGNHVAVVFVDLDNFKFVNDSFGHAIGDQVLMIAAERIMTVHDGAHQAIRFGGDEFVLIVEGETAQKPALRDFMARLKDEITKTIQIGDLSFHVTCSIGAACFPEDAENAAQLLRNADKAMFEAKSSGRNGYQIYEQTRPERSVNKLTLLEEMRSGIENGDFFLEYQPQYNLVSGRIIGAEALVRWQHPSLGRLMPGEFIGLAEESGLIVPLGRWVMKEACRQNKAWQDAGLTPITIGVNVSARQFSDVGLVADVTAALEESGMRATYLELELTESLLIQNAEQAVELMDDFRRIGLKLAIDDFGIGYSSLVALKSFPLTRLKIDRSFIRDLDYDENDRSIARAIVSLGRELGLCVVAEGVETAKQQAFLASCRCEVVQGFHFGRPMSANKFGKLLGMTLTPLDAHFG</sequence>
<dbReference type="SMART" id="SM00065">
    <property type="entry name" value="GAF"/>
    <property type="match status" value="1"/>
</dbReference>
<feature type="domain" description="EAL" evidence="2">
    <location>
        <begin position="511"/>
        <end position="765"/>
    </location>
</feature>
<dbReference type="InterPro" id="IPR043128">
    <property type="entry name" value="Rev_trsase/Diguanyl_cyclase"/>
</dbReference>
<dbReference type="InterPro" id="IPR000700">
    <property type="entry name" value="PAS-assoc_C"/>
</dbReference>
<dbReference type="Pfam" id="PF00990">
    <property type="entry name" value="GGDEF"/>
    <property type="match status" value="1"/>
</dbReference>
<dbReference type="NCBIfam" id="TIGR00229">
    <property type="entry name" value="sensory_box"/>
    <property type="match status" value="1"/>
</dbReference>
<dbReference type="EMBL" id="JALNMJ010000004">
    <property type="protein sequence ID" value="MCK7612076.1"/>
    <property type="molecule type" value="Genomic_DNA"/>
</dbReference>
<evidence type="ECO:0000313" key="4">
    <source>
        <dbReference type="EMBL" id="MCK7612076.1"/>
    </source>
</evidence>
<dbReference type="NCBIfam" id="TIGR00254">
    <property type="entry name" value="GGDEF"/>
    <property type="match status" value="1"/>
</dbReference>
<dbReference type="InterPro" id="IPR029787">
    <property type="entry name" value="Nucleotide_cyclase"/>
</dbReference>
<gene>
    <name evidence="4" type="ORF">M0H32_07890</name>
</gene>
<dbReference type="CDD" id="cd01949">
    <property type="entry name" value="GGDEF"/>
    <property type="match status" value="1"/>
</dbReference>
<dbReference type="InterPro" id="IPR052155">
    <property type="entry name" value="Biofilm_reg_signaling"/>
</dbReference>
<dbReference type="InterPro" id="IPR003018">
    <property type="entry name" value="GAF"/>
</dbReference>
<organism evidence="4 5">
    <name type="scientific">Roseibium sediminicola</name>
    <dbReference type="NCBI Taxonomy" id="2933272"/>
    <lineage>
        <taxon>Bacteria</taxon>
        <taxon>Pseudomonadati</taxon>
        <taxon>Pseudomonadota</taxon>
        <taxon>Alphaproteobacteria</taxon>
        <taxon>Hyphomicrobiales</taxon>
        <taxon>Stappiaceae</taxon>
        <taxon>Roseibium</taxon>
    </lineage>
</organism>
<dbReference type="PIRSF" id="PIRSF005925">
    <property type="entry name" value="Dos"/>
    <property type="match status" value="1"/>
</dbReference>
<dbReference type="Pfam" id="PF01590">
    <property type="entry name" value="GAF"/>
    <property type="match status" value="1"/>
</dbReference>